<evidence type="ECO:0000313" key="2">
    <source>
        <dbReference type="EMBL" id="RRT44955.1"/>
    </source>
</evidence>
<feature type="region of interest" description="Disordered" evidence="1">
    <location>
        <begin position="1"/>
        <end position="26"/>
    </location>
</feature>
<feature type="compositionally biased region" description="Basic and acidic residues" evidence="1">
    <location>
        <begin position="11"/>
        <end position="25"/>
    </location>
</feature>
<dbReference type="AlphaFoldDB" id="A0A426XZL3"/>
<reference evidence="2 3" key="1">
    <citation type="journal article" date="2014" name="Agronomy (Basel)">
        <title>A Draft Genome Sequence for Ensete ventricosum, the Drought-Tolerant Tree Against Hunger.</title>
        <authorList>
            <person name="Harrison J."/>
            <person name="Moore K.A."/>
            <person name="Paszkiewicz K."/>
            <person name="Jones T."/>
            <person name="Grant M."/>
            <person name="Ambacheew D."/>
            <person name="Muzemil S."/>
            <person name="Studholme D.J."/>
        </authorList>
    </citation>
    <scope>NUCLEOTIDE SEQUENCE [LARGE SCALE GENOMIC DNA]</scope>
</reference>
<name>A0A426XZL3_ENSVE</name>
<evidence type="ECO:0000256" key="1">
    <source>
        <dbReference type="SAM" id="MobiDB-lite"/>
    </source>
</evidence>
<accession>A0A426XZL3</accession>
<sequence length="125" mass="13503">MSSERPFGDSGTEHHPEPDHPRPTEEAMTAVSTLNHFWRMMIDPGFPSPKSNPASFMVTTEAFSLPPRDGPRERRAPLLVRGTVHIAGPGNPRPPSIPSHPSILNGAKAVKVLLVADRATPNDSA</sequence>
<comment type="caution">
    <text evidence="2">The sequence shown here is derived from an EMBL/GenBank/DDBJ whole genome shotgun (WGS) entry which is preliminary data.</text>
</comment>
<organism evidence="2 3">
    <name type="scientific">Ensete ventricosum</name>
    <name type="common">Abyssinian banana</name>
    <name type="synonym">Musa ensete</name>
    <dbReference type="NCBI Taxonomy" id="4639"/>
    <lineage>
        <taxon>Eukaryota</taxon>
        <taxon>Viridiplantae</taxon>
        <taxon>Streptophyta</taxon>
        <taxon>Embryophyta</taxon>
        <taxon>Tracheophyta</taxon>
        <taxon>Spermatophyta</taxon>
        <taxon>Magnoliopsida</taxon>
        <taxon>Liliopsida</taxon>
        <taxon>Zingiberales</taxon>
        <taxon>Musaceae</taxon>
        <taxon>Ensete</taxon>
    </lineage>
</organism>
<gene>
    <name evidence="2" type="ORF">B296_00029216</name>
</gene>
<dbReference type="Proteomes" id="UP000287651">
    <property type="component" value="Unassembled WGS sequence"/>
</dbReference>
<protein>
    <submittedName>
        <fullName evidence="2">Uncharacterized protein</fullName>
    </submittedName>
</protein>
<evidence type="ECO:0000313" key="3">
    <source>
        <dbReference type="Proteomes" id="UP000287651"/>
    </source>
</evidence>
<dbReference type="EMBL" id="AMZH03016135">
    <property type="protein sequence ID" value="RRT44955.1"/>
    <property type="molecule type" value="Genomic_DNA"/>
</dbReference>
<proteinExistence type="predicted"/>